<name>A0ABQ1S704_9SPHN</name>
<dbReference type="InterPro" id="IPR047111">
    <property type="entry name" value="YbaP-like"/>
</dbReference>
<evidence type="ECO:0000313" key="2">
    <source>
        <dbReference type="EMBL" id="GGD93640.1"/>
    </source>
</evidence>
<dbReference type="PANTHER" id="PTHR40590">
    <property type="entry name" value="CYTOPLASMIC PROTEIN-RELATED"/>
    <property type="match status" value="1"/>
</dbReference>
<protein>
    <recommendedName>
        <fullName evidence="4">TraB family protein</fullName>
    </recommendedName>
</protein>
<gene>
    <name evidence="2" type="ORF">GCM10011515_11800</name>
</gene>
<dbReference type="EMBL" id="BMKL01000001">
    <property type="protein sequence ID" value="GGD93640.1"/>
    <property type="molecule type" value="Genomic_DNA"/>
</dbReference>
<organism evidence="2 3">
    <name type="scientific">Tsuneonella deserti</name>
    <dbReference type="NCBI Taxonomy" id="2035528"/>
    <lineage>
        <taxon>Bacteria</taxon>
        <taxon>Pseudomonadati</taxon>
        <taxon>Pseudomonadota</taxon>
        <taxon>Alphaproteobacteria</taxon>
        <taxon>Sphingomonadales</taxon>
        <taxon>Erythrobacteraceae</taxon>
        <taxon>Tsuneonella</taxon>
    </lineage>
</organism>
<keyword evidence="3" id="KW-1185">Reference proteome</keyword>
<dbReference type="Proteomes" id="UP000619041">
    <property type="component" value="Unassembled WGS sequence"/>
</dbReference>
<keyword evidence="1" id="KW-0732">Signal</keyword>
<evidence type="ECO:0008006" key="4">
    <source>
        <dbReference type="Google" id="ProtNLM"/>
    </source>
</evidence>
<sequence>MSFLRKFTRGLSVAAALSLSGACATTPVDPVAPKVAGPALWKVADEDTTIYLFGTVHALPKDVPWMRGAIGPALAASDTLVTEVDLGSQNSAEMQKLILQKGILPPEENLRGLLTSEQKAQYEAGLSKLGMPVESFDRFEPWYASLMFALIPLAKAGIVGDNGVEKGLGSAAGADKRRAALETAEYQLSIFDSLPREAQIDYLMKTIEGNEDIKALLEAMMAEWLEGDADALARLMNEDMMGEEALMERLLWQRNRAWADWVVKRLDTPGTVFVAVGAGHLAGEKSVQQDLAAKGVKVIRVQ</sequence>
<feature type="signal peptide" evidence="1">
    <location>
        <begin position="1"/>
        <end position="24"/>
    </location>
</feature>
<accession>A0ABQ1S704</accession>
<evidence type="ECO:0000256" key="1">
    <source>
        <dbReference type="SAM" id="SignalP"/>
    </source>
</evidence>
<proteinExistence type="predicted"/>
<feature type="chain" id="PRO_5045043223" description="TraB family protein" evidence="1">
    <location>
        <begin position="25"/>
        <end position="302"/>
    </location>
</feature>
<dbReference type="PANTHER" id="PTHR40590:SF1">
    <property type="entry name" value="CYTOPLASMIC PROTEIN"/>
    <property type="match status" value="1"/>
</dbReference>
<evidence type="ECO:0000313" key="3">
    <source>
        <dbReference type="Proteomes" id="UP000619041"/>
    </source>
</evidence>
<dbReference type="InterPro" id="IPR002816">
    <property type="entry name" value="TraB/PrgY/GumN_fam"/>
</dbReference>
<reference evidence="3" key="1">
    <citation type="journal article" date="2019" name="Int. J. Syst. Evol. Microbiol.">
        <title>The Global Catalogue of Microorganisms (GCM) 10K type strain sequencing project: providing services to taxonomists for standard genome sequencing and annotation.</title>
        <authorList>
            <consortium name="The Broad Institute Genomics Platform"/>
            <consortium name="The Broad Institute Genome Sequencing Center for Infectious Disease"/>
            <person name="Wu L."/>
            <person name="Ma J."/>
        </authorList>
    </citation>
    <scope>NUCLEOTIDE SEQUENCE [LARGE SCALE GENOMIC DNA]</scope>
    <source>
        <strain evidence="3">CGMCC 1.15959</strain>
    </source>
</reference>
<dbReference type="CDD" id="cd14789">
    <property type="entry name" value="Tiki"/>
    <property type="match status" value="1"/>
</dbReference>
<comment type="caution">
    <text evidence="2">The sequence shown here is derived from an EMBL/GenBank/DDBJ whole genome shotgun (WGS) entry which is preliminary data.</text>
</comment>
<dbReference type="Pfam" id="PF01963">
    <property type="entry name" value="TraB_PrgY_gumN"/>
    <property type="match status" value="1"/>
</dbReference>
<dbReference type="PROSITE" id="PS51257">
    <property type="entry name" value="PROKAR_LIPOPROTEIN"/>
    <property type="match status" value="1"/>
</dbReference>